<evidence type="ECO:0000259" key="6">
    <source>
        <dbReference type="SMART" id="SM01340"/>
    </source>
</evidence>
<evidence type="ECO:0000256" key="5">
    <source>
        <dbReference type="ARBA" id="ARBA00023242"/>
    </source>
</evidence>
<keyword evidence="8" id="KW-1185">Reference proteome</keyword>
<reference evidence="7 8" key="1">
    <citation type="journal article" date="2021" name="DNA Res.">
        <title>Genome analysis of Candida subhashii reveals its hybrid nature and dual mitochondrial genome conformations.</title>
        <authorList>
            <person name="Mixao V."/>
            <person name="Hegedusova E."/>
            <person name="Saus E."/>
            <person name="Pryszcz L.P."/>
            <person name="Cillingova A."/>
            <person name="Nosek J."/>
            <person name="Gabaldon T."/>
        </authorList>
    </citation>
    <scope>NUCLEOTIDE SEQUENCE [LARGE SCALE GENOMIC DNA]</scope>
    <source>
        <strain evidence="7 8">CBS 10753</strain>
    </source>
</reference>
<comment type="subcellular location">
    <subcellularLocation>
        <location evidence="1">Nucleus</location>
    </subcellularLocation>
</comment>
<feature type="domain" description="DNA mismatch repair protein S5" evidence="6">
    <location>
        <begin position="230"/>
        <end position="353"/>
    </location>
</feature>
<evidence type="ECO:0000256" key="1">
    <source>
        <dbReference type="ARBA" id="ARBA00004123"/>
    </source>
</evidence>
<dbReference type="NCBIfam" id="TIGR00585">
    <property type="entry name" value="mutl"/>
    <property type="match status" value="1"/>
</dbReference>
<dbReference type="PANTHER" id="PTHR10073:SF12">
    <property type="entry name" value="DNA MISMATCH REPAIR PROTEIN MLH1"/>
    <property type="match status" value="1"/>
</dbReference>
<dbReference type="InterPro" id="IPR032189">
    <property type="entry name" value="Mlh1_C"/>
</dbReference>
<comment type="similarity">
    <text evidence="2">Belongs to the DNA mismatch repair MutL/HexB family.</text>
</comment>
<dbReference type="InterPro" id="IPR013507">
    <property type="entry name" value="DNA_mismatch_S5_2-like"/>
</dbReference>
<dbReference type="CDD" id="cd16926">
    <property type="entry name" value="HATPase_MutL-MLH-PMS-like"/>
    <property type="match status" value="1"/>
</dbReference>
<dbReference type="AlphaFoldDB" id="A0A8J5R437"/>
<dbReference type="OrthoDB" id="10263226at2759"/>
<dbReference type="InterPro" id="IPR014762">
    <property type="entry name" value="DNA_mismatch_repair_CS"/>
</dbReference>
<evidence type="ECO:0000313" key="7">
    <source>
        <dbReference type="EMBL" id="KAG7665155.1"/>
    </source>
</evidence>
<name>A0A8J5R437_9ASCO</name>
<dbReference type="Pfam" id="PF16413">
    <property type="entry name" value="Mlh1_C"/>
    <property type="match status" value="1"/>
</dbReference>
<dbReference type="FunFam" id="3.30.565.10:FF:000109">
    <property type="entry name" value="Related to MLH1-DNA mismatch repair protein"/>
    <property type="match status" value="1"/>
</dbReference>
<protein>
    <submittedName>
        <fullName evidence="7">Mlh1</fullName>
    </submittedName>
</protein>
<dbReference type="GO" id="GO:0016887">
    <property type="term" value="F:ATP hydrolysis activity"/>
    <property type="evidence" value="ECO:0007669"/>
    <property type="project" value="InterPro"/>
</dbReference>
<evidence type="ECO:0000256" key="4">
    <source>
        <dbReference type="ARBA" id="ARBA00023204"/>
    </source>
</evidence>
<dbReference type="EMBL" id="JAGSYN010000051">
    <property type="protein sequence ID" value="KAG7665155.1"/>
    <property type="molecule type" value="Genomic_DNA"/>
</dbReference>
<dbReference type="PANTHER" id="PTHR10073">
    <property type="entry name" value="DNA MISMATCH REPAIR PROTEIN MLH, PMS, MUTL"/>
    <property type="match status" value="1"/>
</dbReference>
<dbReference type="Pfam" id="PF13589">
    <property type="entry name" value="HATPase_c_3"/>
    <property type="match status" value="1"/>
</dbReference>
<dbReference type="InterPro" id="IPR002099">
    <property type="entry name" value="MutL/Mlh/PMS"/>
</dbReference>
<dbReference type="GO" id="GO:0140664">
    <property type="term" value="F:ATP-dependent DNA damage sensor activity"/>
    <property type="evidence" value="ECO:0007669"/>
    <property type="project" value="InterPro"/>
</dbReference>
<sequence length="693" mass="79165">MSDTTDDSTRRIQKLDTSVVNKIAAGEIIIQPANALKEMLENSIDAKATMIDILVKDGGLKLLKITDNGNGIHKDDLPLLCERFATSKLRKFEDLESIATYGFRGEALASISHISRLSVITKTQDSKLAYKAFYINGKLCGSNFKPSSSNVEPKPTAGRDGTQIIVEDLFYNIPSRLRGLKSKSEEYAKVLDIVGRYSIHTGHVGFSCKKFGDPIQQLNTRPDLPLKERIRIVYGSEVANELMFIESDNTSEELGLGKVVAAITNANFNNRKKIQPIFFINHRLVSCEPLKRAINSVFQFFLPKGSHPFFYISLEIKSENLDVNVHPTKREVRFLHEDEIIELLVDKVHATLSSVDTSRKFKTQTIVSKRPQEEMEDVTSSTQIKKYRQENKLMRVDASQAKLSSFLASQPSQSYQESIKREFTFREDSIIEGEDPDDSSLIQPTQNTTIETNDRPRVQVNLESITSLKQELTEFIDKPLTNIFNHAVYVGIIDPIKRICCFQYDVKLFMCDYAAMLLELYYQIGLHEFCNFGEIQLDEPIPLSTLLAPLYNEERKSDLKPMEEIIENIVRMKDMFWEYFQIGIADSCLTTLPMILPGIEPDFNKLPYFLYRLGTRINYENEKECLKGILRQIALLYLPEPSDDESKRCALELQLENILFPEIKKQLLAPRNLLRDVVQIADLPGLYKVFERC</sequence>
<dbReference type="RefSeq" id="XP_049265387.1">
    <property type="nucleotide sequence ID" value="XM_049404841.1"/>
</dbReference>
<dbReference type="CDD" id="cd03483">
    <property type="entry name" value="MutL_Trans_MLH1"/>
    <property type="match status" value="1"/>
</dbReference>
<dbReference type="Proteomes" id="UP000694255">
    <property type="component" value="Unassembled WGS sequence"/>
</dbReference>
<dbReference type="PROSITE" id="PS00058">
    <property type="entry name" value="DNA_MISMATCH_REPAIR_1"/>
    <property type="match status" value="1"/>
</dbReference>
<dbReference type="Pfam" id="PF01119">
    <property type="entry name" value="DNA_mis_repair"/>
    <property type="match status" value="1"/>
</dbReference>
<keyword evidence="3" id="KW-0227">DNA damage</keyword>
<keyword evidence="4" id="KW-0234">DNA repair</keyword>
<organism evidence="7 8">
    <name type="scientific">[Candida] subhashii</name>
    <dbReference type="NCBI Taxonomy" id="561895"/>
    <lineage>
        <taxon>Eukaryota</taxon>
        <taxon>Fungi</taxon>
        <taxon>Dikarya</taxon>
        <taxon>Ascomycota</taxon>
        <taxon>Saccharomycotina</taxon>
        <taxon>Pichiomycetes</taxon>
        <taxon>Debaryomycetaceae</taxon>
        <taxon>Spathaspora</taxon>
    </lineage>
</organism>
<accession>A0A8J5R437</accession>
<dbReference type="GO" id="GO:0006298">
    <property type="term" value="P:mismatch repair"/>
    <property type="evidence" value="ECO:0007669"/>
    <property type="project" value="InterPro"/>
</dbReference>
<dbReference type="GO" id="GO:0032389">
    <property type="term" value="C:MutLalpha complex"/>
    <property type="evidence" value="ECO:0007669"/>
    <property type="project" value="TreeGrafter"/>
</dbReference>
<dbReference type="GO" id="GO:0030983">
    <property type="term" value="F:mismatched DNA binding"/>
    <property type="evidence" value="ECO:0007669"/>
    <property type="project" value="InterPro"/>
</dbReference>
<evidence type="ECO:0000256" key="2">
    <source>
        <dbReference type="ARBA" id="ARBA00006082"/>
    </source>
</evidence>
<dbReference type="SMART" id="SM01340">
    <property type="entry name" value="DNA_mis_repair"/>
    <property type="match status" value="1"/>
</dbReference>
<evidence type="ECO:0000313" key="8">
    <source>
        <dbReference type="Proteomes" id="UP000694255"/>
    </source>
</evidence>
<dbReference type="FunFam" id="3.30.230.10:FF:000014">
    <property type="entry name" value="DNA mismatch repair protein Mlh1"/>
    <property type="match status" value="1"/>
</dbReference>
<dbReference type="GO" id="GO:0005524">
    <property type="term" value="F:ATP binding"/>
    <property type="evidence" value="ECO:0007669"/>
    <property type="project" value="InterPro"/>
</dbReference>
<evidence type="ECO:0000256" key="3">
    <source>
        <dbReference type="ARBA" id="ARBA00022763"/>
    </source>
</evidence>
<comment type="caution">
    <text evidence="7">The sequence shown here is derived from an EMBL/GenBank/DDBJ whole genome shotgun (WGS) entry which is preliminary data.</text>
</comment>
<dbReference type="InterPro" id="IPR038973">
    <property type="entry name" value="MutL/Mlh/Pms-like"/>
</dbReference>
<gene>
    <name evidence="7" type="ORF">J8A68_001211</name>
</gene>
<dbReference type="GeneID" id="73468012"/>
<proteinExistence type="inferred from homology"/>
<keyword evidence="5" id="KW-0539">Nucleus</keyword>